<keyword evidence="5" id="KW-1185">Reference proteome</keyword>
<dbReference type="AlphaFoldDB" id="A0AAD6D504"/>
<dbReference type="Pfam" id="PF00023">
    <property type="entry name" value="Ank"/>
    <property type="match status" value="1"/>
</dbReference>
<dbReference type="SUPFAM" id="SSF48403">
    <property type="entry name" value="Ankyrin repeat"/>
    <property type="match status" value="1"/>
</dbReference>
<organism evidence="4 5">
    <name type="scientific">Penicillium frequentans</name>
    <dbReference type="NCBI Taxonomy" id="3151616"/>
    <lineage>
        <taxon>Eukaryota</taxon>
        <taxon>Fungi</taxon>
        <taxon>Dikarya</taxon>
        <taxon>Ascomycota</taxon>
        <taxon>Pezizomycotina</taxon>
        <taxon>Eurotiomycetes</taxon>
        <taxon>Eurotiomycetidae</taxon>
        <taxon>Eurotiales</taxon>
        <taxon>Aspergillaceae</taxon>
        <taxon>Penicillium</taxon>
    </lineage>
</organism>
<keyword evidence="1" id="KW-0677">Repeat</keyword>
<dbReference type="PANTHER" id="PTHR24189">
    <property type="entry name" value="MYOTROPHIN"/>
    <property type="match status" value="1"/>
</dbReference>
<evidence type="ECO:0008006" key="6">
    <source>
        <dbReference type="Google" id="ProtNLM"/>
    </source>
</evidence>
<evidence type="ECO:0000313" key="5">
    <source>
        <dbReference type="Proteomes" id="UP001220324"/>
    </source>
</evidence>
<gene>
    <name evidence="4" type="ORF">N7494_003002</name>
</gene>
<dbReference type="EMBL" id="JAQIZZ010000002">
    <property type="protein sequence ID" value="KAJ5553624.1"/>
    <property type="molecule type" value="Genomic_DNA"/>
</dbReference>
<reference evidence="4 5" key="1">
    <citation type="journal article" date="2023" name="IMA Fungus">
        <title>Comparative genomic study of the Penicillium genus elucidates a diverse pangenome and 15 lateral gene transfer events.</title>
        <authorList>
            <person name="Petersen C."/>
            <person name="Sorensen T."/>
            <person name="Nielsen M.R."/>
            <person name="Sondergaard T.E."/>
            <person name="Sorensen J.L."/>
            <person name="Fitzpatrick D.A."/>
            <person name="Frisvad J.C."/>
            <person name="Nielsen K.L."/>
        </authorList>
    </citation>
    <scope>NUCLEOTIDE SEQUENCE [LARGE SCALE GENOMIC DNA]</scope>
    <source>
        <strain evidence="4 5">IBT 35679</strain>
    </source>
</reference>
<accession>A0AAD6D504</accession>
<dbReference type="Gene3D" id="1.25.40.20">
    <property type="entry name" value="Ankyrin repeat-containing domain"/>
    <property type="match status" value="1"/>
</dbReference>
<dbReference type="PROSITE" id="PS50088">
    <property type="entry name" value="ANK_REPEAT"/>
    <property type="match status" value="1"/>
</dbReference>
<evidence type="ECO:0000256" key="3">
    <source>
        <dbReference type="PROSITE-ProRule" id="PRU00023"/>
    </source>
</evidence>
<dbReference type="PANTHER" id="PTHR24189:SF50">
    <property type="entry name" value="ANKYRIN REPEAT AND SOCS BOX PROTEIN 2"/>
    <property type="match status" value="1"/>
</dbReference>
<comment type="caution">
    <text evidence="4">The sequence shown here is derived from an EMBL/GenBank/DDBJ whole genome shotgun (WGS) entry which is preliminary data.</text>
</comment>
<evidence type="ECO:0000313" key="4">
    <source>
        <dbReference type="EMBL" id="KAJ5553624.1"/>
    </source>
</evidence>
<name>A0AAD6D504_9EURO</name>
<dbReference type="InterPro" id="IPR050745">
    <property type="entry name" value="Multifunctional_regulatory"/>
</dbReference>
<dbReference type="InterPro" id="IPR002110">
    <property type="entry name" value="Ankyrin_rpt"/>
</dbReference>
<evidence type="ECO:0000256" key="2">
    <source>
        <dbReference type="ARBA" id="ARBA00023043"/>
    </source>
</evidence>
<protein>
    <recommendedName>
        <fullName evidence="6">Ankyrin</fullName>
    </recommendedName>
</protein>
<dbReference type="InterPro" id="IPR036770">
    <property type="entry name" value="Ankyrin_rpt-contain_sf"/>
</dbReference>
<feature type="repeat" description="ANK" evidence="3">
    <location>
        <begin position="283"/>
        <end position="311"/>
    </location>
</feature>
<evidence type="ECO:0000256" key="1">
    <source>
        <dbReference type="ARBA" id="ARBA00022737"/>
    </source>
</evidence>
<dbReference type="Proteomes" id="UP001220324">
    <property type="component" value="Unassembled WGS sequence"/>
</dbReference>
<keyword evidence="2 3" id="KW-0040">ANK repeat</keyword>
<proteinExistence type="predicted"/>
<dbReference type="SMART" id="SM00248">
    <property type="entry name" value="ANK"/>
    <property type="match status" value="4"/>
</dbReference>
<sequence>MSFSEVGIMMQQEPSRRADEERELGMGHVNNRLSFIAPKFSPTQIPQSMGPEQHNFLNDIASHFASFETACRSGDLHTVHAVISPQTRSSAFLHHGLILSLESGHVDIARYLLSSGAPITPNTPVHILSAPPEQQIALFELLAQSGWGPNIPGDYGTVLLPKVVTHLPVLCWFLAHGADPNLGAHHDSSDVSGQPNPQSCAALEAASARGSVDAVRLLLNAGASIHYGTPLHFAAGACSPGIMPRSVISKEFDASRIPIMELLVERGADVNQMGESRVVVHHPIMYAVMAGAVERVRWLLEQGADPEARGAWGSAAEYVEMVGTDEMKSVLRQSMIEKSKANGGLFGNLAMRFKVR</sequence>